<dbReference type="KEGG" id="amx:AM2010_1014"/>
<dbReference type="RefSeq" id="WP_053043936.1">
    <property type="nucleotide sequence ID" value="NZ_CP011805.1"/>
</dbReference>
<name>A0A0G3X6D3_9SPHN</name>
<dbReference type="Proteomes" id="UP000037643">
    <property type="component" value="Chromosome"/>
</dbReference>
<keyword evidence="1" id="KW-0732">Signal</keyword>
<accession>A0A0G3X6D3</accession>
<reference evidence="2 3" key="1">
    <citation type="submission" date="2015-06" db="EMBL/GenBank/DDBJ databases">
        <authorList>
            <person name="Kim K.M."/>
        </authorList>
    </citation>
    <scope>NUCLEOTIDE SEQUENCE [LARGE SCALE GENOMIC DNA]</scope>
    <source>
        <strain evidence="2 3">KCTC 22370</strain>
    </source>
</reference>
<gene>
    <name evidence="2" type="ORF">AM2010_1014</name>
</gene>
<sequence precursor="true">MLRSFIMFAVALLIGVSPAAAHEEPRTILFIGNSFTQGAGSPVLRYRPDTVDDLNDEGVGGVPALFATFAEQAGAEWNVSHELRGGSTLGFHLRERREAIDAAWDVVVMQQYSVLDPERPGDATATAQDAPALAAMFTRANPAVKVYLMATWSRADQVYREEGHWHGRPLAAMALDLRAAMDTVHAASQDIDGVIPVGEGWNRAFARGLADSNPYNGRAFGKIDLWSHDQYHASAHGSYLEALIVFGYVTGIDPRTLGPDERAARDLGISTPVAAALQQLAAEQLGMI</sequence>
<dbReference type="PATRIC" id="fig|543877.4.peg.1028"/>
<keyword evidence="3" id="KW-1185">Reference proteome</keyword>
<feature type="chain" id="PRO_5005186020" evidence="1">
    <location>
        <begin position="22"/>
        <end position="288"/>
    </location>
</feature>
<dbReference type="AlphaFoldDB" id="A0A0G3X6D3"/>
<evidence type="ECO:0000313" key="3">
    <source>
        <dbReference type="Proteomes" id="UP000037643"/>
    </source>
</evidence>
<dbReference type="GO" id="GO:0016740">
    <property type="term" value="F:transferase activity"/>
    <property type="evidence" value="ECO:0007669"/>
    <property type="project" value="UniProtKB-KW"/>
</dbReference>
<evidence type="ECO:0000313" key="2">
    <source>
        <dbReference type="EMBL" id="AKM07090.1"/>
    </source>
</evidence>
<evidence type="ECO:0000256" key="1">
    <source>
        <dbReference type="SAM" id="SignalP"/>
    </source>
</evidence>
<dbReference type="EMBL" id="CP011805">
    <property type="protein sequence ID" value="AKM07090.1"/>
    <property type="molecule type" value="Genomic_DNA"/>
</dbReference>
<dbReference type="STRING" id="543877.AM2010_1014"/>
<dbReference type="SUPFAM" id="SSF52266">
    <property type="entry name" value="SGNH hydrolase"/>
    <property type="match status" value="1"/>
</dbReference>
<protein>
    <submittedName>
        <fullName evidence="2">Glycosyl transferase family 1</fullName>
    </submittedName>
</protein>
<dbReference type="Gene3D" id="3.40.50.1110">
    <property type="entry name" value="SGNH hydrolase"/>
    <property type="match status" value="1"/>
</dbReference>
<dbReference type="InterPro" id="IPR036514">
    <property type="entry name" value="SGNH_hydro_sf"/>
</dbReference>
<keyword evidence="2" id="KW-0808">Transferase</keyword>
<dbReference type="OrthoDB" id="7443339at2"/>
<organism evidence="2 3">
    <name type="scientific">Pelagerythrobacter marensis</name>
    <dbReference type="NCBI Taxonomy" id="543877"/>
    <lineage>
        <taxon>Bacteria</taxon>
        <taxon>Pseudomonadati</taxon>
        <taxon>Pseudomonadota</taxon>
        <taxon>Alphaproteobacteria</taxon>
        <taxon>Sphingomonadales</taxon>
        <taxon>Erythrobacteraceae</taxon>
        <taxon>Pelagerythrobacter</taxon>
    </lineage>
</organism>
<feature type="signal peptide" evidence="1">
    <location>
        <begin position="1"/>
        <end position="21"/>
    </location>
</feature>
<dbReference type="GO" id="GO:0016788">
    <property type="term" value="F:hydrolase activity, acting on ester bonds"/>
    <property type="evidence" value="ECO:0007669"/>
    <property type="project" value="UniProtKB-ARBA"/>
</dbReference>
<proteinExistence type="predicted"/>